<proteinExistence type="predicted"/>
<organism evidence="6 7">
    <name type="scientific">Cinara cedri</name>
    <dbReference type="NCBI Taxonomy" id="506608"/>
    <lineage>
        <taxon>Eukaryota</taxon>
        <taxon>Metazoa</taxon>
        <taxon>Ecdysozoa</taxon>
        <taxon>Arthropoda</taxon>
        <taxon>Hexapoda</taxon>
        <taxon>Insecta</taxon>
        <taxon>Pterygota</taxon>
        <taxon>Neoptera</taxon>
        <taxon>Paraneoptera</taxon>
        <taxon>Hemiptera</taxon>
        <taxon>Sternorrhyncha</taxon>
        <taxon>Aphidomorpha</taxon>
        <taxon>Aphidoidea</taxon>
        <taxon>Aphididae</taxon>
        <taxon>Lachninae</taxon>
        <taxon>Cinara</taxon>
    </lineage>
</organism>
<evidence type="ECO:0000313" key="6">
    <source>
        <dbReference type="EMBL" id="VVC30814.1"/>
    </source>
</evidence>
<evidence type="ECO:0000313" key="7">
    <source>
        <dbReference type="Proteomes" id="UP000325440"/>
    </source>
</evidence>
<evidence type="ECO:0000256" key="2">
    <source>
        <dbReference type="ARBA" id="ARBA00022737"/>
    </source>
</evidence>
<protein>
    <submittedName>
        <fullName evidence="6">WD40/YVTN repeat-like-containing domain,WD40 repeat,WD40-repeat-containing domain,WD40 repeat</fullName>
    </submittedName>
</protein>
<sequence>MDIYRINKNYVDSKSIERFTGAKKTGLLKRIFKIVIKYLQSVAQPAIRDVNCQQGSLNSVAITKSNLILFIAAQNGIVLAIVLPILYDDIVEYKKYKMHNHSVTKLCLAMDGSTLISCSEDGSLCIWEVKDANTINKINFDYFDDILANGKKLDEINENIEQIKVTVKKLETKSTLTVNAIKKMKEQEIQNTKHTHLDHFNDIVELNKGIVKIQKNVINNLKQKLHVVKDQNENSIVNLESKYCNELTYKFEKHLNLENELYSITSTLKKFSETLLKKLNEELQEVLNKQKKKIKEKDEGNLKCQEILINEKTGFKTLLKDTENDVDENVFETKNKFINELKNKKEIYLNTMSKLEKYKMKYNGCLATTADFRHTAEVFSNDLEELNQLTRNKNNRIFDLTVTLKCCNELIPQKEEKIQVVRQNVNELEKKLIVLKASITELQHIYNPLVLRIQEKQNLIEQLGIEYNDKIKIKNKLEILLNGLSVKNIECERELDEQKRIVQNGSISIKQLKIDMSLASQHYTNNNENTKAILDFFIKYAFSESEEVRLKEELECKIEFSRQMKFLERSIDGFKKSLKSFENKYESYYLVMEENMRLIEEINVYRNIAKSYFTKYNNLKILSSPIIVNEIPTQNTMLGVKAEKEIIKIPLSDSTISRRIINISEDIEEQVIELVKIDKSTDISEKAQLMEFIANSKIGS</sequence>
<dbReference type="InterPro" id="IPR052993">
    <property type="entry name" value="CFA-57"/>
</dbReference>
<reference evidence="6 7" key="1">
    <citation type="submission" date="2019-08" db="EMBL/GenBank/DDBJ databases">
        <authorList>
            <person name="Alioto T."/>
            <person name="Alioto T."/>
            <person name="Gomez Garrido J."/>
        </authorList>
    </citation>
    <scope>NUCLEOTIDE SEQUENCE [LARGE SCALE GENOMIC DNA]</scope>
</reference>
<dbReference type="SUPFAM" id="SSF50978">
    <property type="entry name" value="WD40 repeat-like"/>
    <property type="match status" value="1"/>
</dbReference>
<keyword evidence="2" id="KW-0677">Repeat</keyword>
<dbReference type="PROSITE" id="PS50294">
    <property type="entry name" value="WD_REPEATS_REGION"/>
    <property type="match status" value="1"/>
</dbReference>
<dbReference type="InterPro" id="IPR015943">
    <property type="entry name" value="WD40/YVTN_repeat-like_dom_sf"/>
</dbReference>
<feature type="coiled-coil region" evidence="4">
    <location>
        <begin position="411"/>
        <end position="445"/>
    </location>
</feature>
<dbReference type="InterPro" id="IPR001680">
    <property type="entry name" value="WD40_rpt"/>
</dbReference>
<accession>A0A5E4MHA6</accession>
<dbReference type="Proteomes" id="UP000325440">
    <property type="component" value="Unassembled WGS sequence"/>
</dbReference>
<evidence type="ECO:0000256" key="5">
    <source>
        <dbReference type="SAM" id="Phobius"/>
    </source>
</evidence>
<dbReference type="InterPro" id="IPR019775">
    <property type="entry name" value="WD40_repeat_CS"/>
</dbReference>
<keyword evidence="7" id="KW-1185">Reference proteome</keyword>
<dbReference type="PROSITE" id="PS50082">
    <property type="entry name" value="WD_REPEATS_2"/>
    <property type="match status" value="1"/>
</dbReference>
<feature type="transmembrane region" description="Helical" evidence="5">
    <location>
        <begin position="67"/>
        <end position="87"/>
    </location>
</feature>
<feature type="repeat" description="WD" evidence="3">
    <location>
        <begin position="96"/>
        <end position="137"/>
    </location>
</feature>
<keyword evidence="4" id="KW-0175">Coiled coil</keyword>
<dbReference type="PANTHER" id="PTHR32215:SF0">
    <property type="entry name" value="CILIA- AND FLAGELLA-ASSOCIATED PROTEIN 57"/>
    <property type="match status" value="1"/>
</dbReference>
<gene>
    <name evidence="6" type="ORF">CINCED_3A022716</name>
</gene>
<keyword evidence="5" id="KW-1133">Transmembrane helix</keyword>
<name>A0A5E4MHA6_9HEMI</name>
<dbReference type="Gene3D" id="2.130.10.10">
    <property type="entry name" value="YVTN repeat-like/Quinoprotein amine dehydrogenase"/>
    <property type="match status" value="1"/>
</dbReference>
<feature type="coiled-coil region" evidence="4">
    <location>
        <begin position="269"/>
        <end position="300"/>
    </location>
</feature>
<keyword evidence="1 3" id="KW-0853">WD repeat</keyword>
<dbReference type="InterPro" id="IPR036322">
    <property type="entry name" value="WD40_repeat_dom_sf"/>
</dbReference>
<dbReference type="EMBL" id="CABPRJ010000541">
    <property type="protein sequence ID" value="VVC30814.1"/>
    <property type="molecule type" value="Genomic_DNA"/>
</dbReference>
<evidence type="ECO:0000256" key="4">
    <source>
        <dbReference type="SAM" id="Coils"/>
    </source>
</evidence>
<dbReference type="AlphaFoldDB" id="A0A5E4MHA6"/>
<keyword evidence="5" id="KW-0472">Membrane</keyword>
<dbReference type="SMART" id="SM00320">
    <property type="entry name" value="WD40"/>
    <property type="match status" value="1"/>
</dbReference>
<dbReference type="PROSITE" id="PS00678">
    <property type="entry name" value="WD_REPEATS_1"/>
    <property type="match status" value="1"/>
</dbReference>
<dbReference type="PANTHER" id="PTHR32215">
    <property type="entry name" value="CILIA- AND FLAGELLA-ASSOCIATED PROTEIN 57"/>
    <property type="match status" value="1"/>
</dbReference>
<evidence type="ECO:0000256" key="3">
    <source>
        <dbReference type="PROSITE-ProRule" id="PRU00221"/>
    </source>
</evidence>
<keyword evidence="5" id="KW-0812">Transmembrane</keyword>
<dbReference type="OrthoDB" id="10251741at2759"/>
<evidence type="ECO:0000256" key="1">
    <source>
        <dbReference type="ARBA" id="ARBA00022574"/>
    </source>
</evidence>